<gene>
    <name evidence="1" type="ORF">M8818_001519</name>
</gene>
<reference evidence="1" key="1">
    <citation type="submission" date="2024-02" db="EMBL/GenBank/DDBJ databases">
        <title>Metagenome Assembled Genome of Zalaria obscura JY119.</title>
        <authorList>
            <person name="Vighnesh L."/>
            <person name="Jagadeeshwari U."/>
            <person name="Venkata Ramana C."/>
            <person name="Sasikala C."/>
        </authorList>
    </citation>
    <scope>NUCLEOTIDE SEQUENCE</scope>
    <source>
        <strain evidence="1">JY119</strain>
    </source>
</reference>
<protein>
    <submittedName>
        <fullName evidence="1">Uncharacterized protein</fullName>
    </submittedName>
</protein>
<evidence type="ECO:0000313" key="1">
    <source>
        <dbReference type="EMBL" id="KAK8217266.1"/>
    </source>
</evidence>
<comment type="caution">
    <text evidence="1">The sequence shown here is derived from an EMBL/GenBank/DDBJ whole genome shotgun (WGS) entry which is preliminary data.</text>
</comment>
<sequence>MASGSIPQHAQSSLPALPAHLQSDTHLTAHLASRFHVSLPTAQLSSQAIISLNTYTSSSKGPNGGKEGSAMGAAEELASRAWTRLGARQENQAVVFLGETGSGKTTLRSHLLSSLLSHTSTPLSNKLSYAAFVFDTLTTTKSVTTPTASKSGLFFELQYDTSSTLHPTLIGGKVLDHRLERSRVASVPPGERNFHVLYYLLAGTSPAEKTHLGLDMHTGIHNATGNRHSTSASKRWRYLGHPSQLKVGINDAEGFQHLKTALRKLEFPREEIAHMCEVLAAILHIGQLEFITSQSTTPAADDSGGYSHEGGEDITVVKNKEVLEIIAAFLGVAEKHLEESLGYRTKTLHRERVTVMLDPKGARDNADELARILYSLLVAYIMEKINQKVCAAEESIGNTISILDFPGFAQTSSTGCTLDQLLNNAATESLYHFCLQSFFERKADLLETEEISVPATSYFDNTDAVKGLLKPGNGLLSILDDQMRRGKTDGQFLESIRKRFQDKNPAIEVGSTVGVMPGSNFATRNSAAAFTIKHFAGEVDYPVEGLLEENGEVISGDLMNLIGASTSDFVTELFGQEALTKVVHPKERTAVVQASVASKPSRMPSMAKRKGERPARLGARRAADDSDDERRSVSRSRKADAGQQQGAAAQFVSALDNITKSLTAPSTNPYFVFCLKPNDRRLANQFDSKCVRTQLQTLGIAEISQRLRNADFSIFMPFSEFLGMAEGDTTIVGTDREKAEMIIEDKSWPGNEARVGSTGVFLSERCWRQVARISEIVGAPGQHPDDTPYADNPEGRLTPAYGESKTHLLASHTPSPGALYQDDKAAGYFGSRDLDARSEAGASAFHQGDMFRNLDTREQLAEKGNDAKMAEIEEHPMSGSRKRWLAVVWMITFIIPDFMIRIFGKMPRKDIRLAWREKLAINLLIWFSCLFVVFFMIGFPMLICPTQHVYSAEELSSHDGKDGATSFVSIRGVVFDLDAFMPVHYPSIVPTSALKKYAGVDATNLFPVQVSALCQGVNETGIDPAVQLNYKNTNYSGSASVSSASDVNAQYHDFRWATNDSRPAWFLEQMIYLKGNFKKGNIGYTSQYVNTLSGKQQSIAILNSRVYDFTEYIAGGRPPQYPAGYDKPSTPPNSNFMDSRVVDLFQQRAGQDVSKYWQALDLDEGLRDRMQICMDNLFYVGDVDTRNSPRCLFATYLLLAISLLLVTVIGFKFFAALQFGRKNMPENLDKFIICTVPAYTEDEDSLRRAIDSAARMKYDDKRKLLLIVCDGMIIGQGNDRPTPRIVLDILGVPETVDPEPLSFESLGEGMKQHNMGKVYSGLYEVQGHIVPFLVVVKIGRPSEVSRPGNRGKRDSQMILMRFLNRVHYNLPMTPMELEMHHQIRNIIGVNPTFYEFLLQIDADTVVAPDSATRMVAAFLHDTRLIGVCGETALTNAKSSFVTMMQVYEYYISHNLTKAFESLFGSVTCLPGCFSMYRIRAEGTGKPLFVSREVVEAYSEIRVDTLHMKNLLHLGEDRYLTTLLLKFHATYKTKYIFRAHAWTIAPDSWKVFMSQRRRWINSTVHNLIELIPLQQLCGFCCFSMRFVVFLDLLSTIVQPVIVGYIVYLIVRVIKNPDVVPVTAFILLGAIYGLQAIIFIVRRKWEMIGWMLIYICATPVFAMGLPLYAFWHMDDFSWGSTRVITGEKGRQVIVSDEGKFDPNSIPRKKWEE</sequence>
<keyword evidence="2" id="KW-1185">Reference proteome</keyword>
<dbReference type="EMBL" id="JAMKPW020000006">
    <property type="protein sequence ID" value="KAK8217266.1"/>
    <property type="molecule type" value="Genomic_DNA"/>
</dbReference>
<dbReference type="Proteomes" id="UP001320706">
    <property type="component" value="Unassembled WGS sequence"/>
</dbReference>
<accession>A0ACC3SJZ9</accession>
<organism evidence="1 2">
    <name type="scientific">Zalaria obscura</name>
    <dbReference type="NCBI Taxonomy" id="2024903"/>
    <lineage>
        <taxon>Eukaryota</taxon>
        <taxon>Fungi</taxon>
        <taxon>Dikarya</taxon>
        <taxon>Ascomycota</taxon>
        <taxon>Pezizomycotina</taxon>
        <taxon>Dothideomycetes</taxon>
        <taxon>Dothideomycetidae</taxon>
        <taxon>Dothideales</taxon>
        <taxon>Zalariaceae</taxon>
        <taxon>Zalaria</taxon>
    </lineage>
</organism>
<name>A0ACC3SJZ9_9PEZI</name>
<proteinExistence type="predicted"/>
<evidence type="ECO:0000313" key="2">
    <source>
        <dbReference type="Proteomes" id="UP001320706"/>
    </source>
</evidence>